<evidence type="ECO:0000313" key="1">
    <source>
        <dbReference type="EMBL" id="KAG7058414.1"/>
    </source>
</evidence>
<feature type="non-terminal residue" evidence="1">
    <location>
        <position position="1"/>
    </location>
</feature>
<comment type="caution">
    <text evidence="1">The sequence shown here is derived from an EMBL/GenBank/DDBJ whole genome shotgun (WGS) entry which is preliminary data.</text>
</comment>
<proteinExistence type="predicted"/>
<reference evidence="1" key="1">
    <citation type="submission" date="2021-05" db="EMBL/GenBank/DDBJ databases">
        <title>Comparative genomics of three Colletotrichum scovillei strains and genetic complementation revealed genes involved fungal growth and virulence on chili pepper.</title>
        <authorList>
            <person name="Hsieh D.-K."/>
            <person name="Chuang S.-C."/>
            <person name="Chen C.-Y."/>
            <person name="Chao Y.-T."/>
            <person name="Lu M.-Y.J."/>
            <person name="Lee M.-H."/>
            <person name="Shih M.-C."/>
        </authorList>
    </citation>
    <scope>NUCLEOTIDE SEQUENCE</scope>
    <source>
        <strain evidence="1">Coll-153</strain>
    </source>
</reference>
<organism evidence="1 2">
    <name type="scientific">Colletotrichum scovillei</name>
    <dbReference type="NCBI Taxonomy" id="1209932"/>
    <lineage>
        <taxon>Eukaryota</taxon>
        <taxon>Fungi</taxon>
        <taxon>Dikarya</taxon>
        <taxon>Ascomycota</taxon>
        <taxon>Pezizomycotina</taxon>
        <taxon>Sordariomycetes</taxon>
        <taxon>Hypocreomycetidae</taxon>
        <taxon>Glomerellales</taxon>
        <taxon>Glomerellaceae</taxon>
        <taxon>Colletotrichum</taxon>
        <taxon>Colletotrichum acutatum species complex</taxon>
    </lineage>
</organism>
<gene>
    <name evidence="1" type="ORF">JMJ77_005790</name>
</gene>
<dbReference type="EMBL" id="JAESDN010000001">
    <property type="protein sequence ID" value="KAG7058414.1"/>
    <property type="molecule type" value="Genomic_DNA"/>
</dbReference>
<sequence length="58" mass="6470">MRDAGTAAELYGRSSHQVGATRSLKKVSRRVGNFAGRNRVRSLLRRSPMGTRDRLLTV</sequence>
<keyword evidence="2" id="KW-1185">Reference proteome</keyword>
<accession>A0A9P7RHX5</accession>
<name>A0A9P7RHX5_9PEZI</name>
<dbReference type="Proteomes" id="UP000699042">
    <property type="component" value="Unassembled WGS sequence"/>
</dbReference>
<evidence type="ECO:0000313" key="2">
    <source>
        <dbReference type="Proteomes" id="UP000699042"/>
    </source>
</evidence>
<dbReference type="AlphaFoldDB" id="A0A9P7RHX5"/>
<protein>
    <submittedName>
        <fullName evidence="1">Uncharacterized protein</fullName>
    </submittedName>
</protein>